<gene>
    <name evidence="5" type="ORF">N825_03545</name>
</gene>
<reference evidence="5 6" key="1">
    <citation type="submission" date="2013-08" db="EMBL/GenBank/DDBJ databases">
        <title>The genome sequence of Skermanella stibiiresistens.</title>
        <authorList>
            <person name="Zhu W."/>
            <person name="Wang G."/>
        </authorList>
    </citation>
    <scope>NUCLEOTIDE SEQUENCE [LARGE SCALE GENOMIC DNA]</scope>
    <source>
        <strain evidence="5 6">SB22</strain>
    </source>
</reference>
<proteinExistence type="inferred from homology"/>
<evidence type="ECO:0000256" key="2">
    <source>
        <dbReference type="RuleBase" id="RU003719"/>
    </source>
</evidence>
<dbReference type="Pfam" id="PF00389">
    <property type="entry name" value="2-Hacid_dh"/>
    <property type="match status" value="1"/>
</dbReference>
<dbReference type="GO" id="GO:0006357">
    <property type="term" value="P:regulation of transcription by RNA polymerase II"/>
    <property type="evidence" value="ECO:0007669"/>
    <property type="project" value="TreeGrafter"/>
</dbReference>
<dbReference type="RefSeq" id="WP_037452875.1">
    <property type="nucleotide sequence ID" value="NZ_AVFL01000009.1"/>
</dbReference>
<sequence>MRILIPDAQFLDDAEIERAAAGAGVTFEVHRATRETEVPEESWRACDAVICYHVIQYRGPWLDWLERCKVIVRAGVGFDNIDVDMAAARGIPVCNVPDYGTTDVADHAIAMMMTLTRGVASYDEHLRADPVGGWRFEKPPLVRRMRGLTFGVVGLGRIGTAAALRARAFGMDVLFYDPALPTGTELSFGFQRTNSLADLMSRSDIVSLHCPLTGTTRGMINAEALAAAKPGQILVNTARGAVVDLDALHAALKDGKLGGAALDVLPVEPAEPDHPLIRAWAAREPWIAGRLLLSPHAAFYSPSSIVDLRRKSAETAIAALAGAPINRVNDARVKA</sequence>
<dbReference type="SUPFAM" id="SSF52283">
    <property type="entry name" value="Formate/glycerate dehydrogenase catalytic domain-like"/>
    <property type="match status" value="1"/>
</dbReference>
<dbReference type="EMBL" id="AVFL01000009">
    <property type="protein sequence ID" value="EWY40061.1"/>
    <property type="molecule type" value="Genomic_DNA"/>
</dbReference>
<dbReference type="SUPFAM" id="SSF51735">
    <property type="entry name" value="NAD(P)-binding Rossmann-fold domains"/>
    <property type="match status" value="1"/>
</dbReference>
<dbReference type="InterPro" id="IPR029753">
    <property type="entry name" value="D-isomer_DH_CS"/>
</dbReference>
<accession>W9H5K4</accession>
<evidence type="ECO:0000259" key="3">
    <source>
        <dbReference type="Pfam" id="PF00389"/>
    </source>
</evidence>
<dbReference type="GO" id="GO:0003714">
    <property type="term" value="F:transcription corepressor activity"/>
    <property type="evidence" value="ECO:0007669"/>
    <property type="project" value="InterPro"/>
</dbReference>
<evidence type="ECO:0000313" key="6">
    <source>
        <dbReference type="Proteomes" id="UP000019486"/>
    </source>
</evidence>
<dbReference type="InterPro" id="IPR006140">
    <property type="entry name" value="D-isomer_DH_NAD-bd"/>
</dbReference>
<keyword evidence="6" id="KW-1185">Reference proteome</keyword>
<comment type="similarity">
    <text evidence="2">Belongs to the D-isomer specific 2-hydroxyacid dehydrogenase family.</text>
</comment>
<dbReference type="AlphaFoldDB" id="W9H5K4"/>
<dbReference type="CDD" id="cd05299">
    <property type="entry name" value="CtBP_dh"/>
    <property type="match status" value="1"/>
</dbReference>
<dbReference type="Gene3D" id="3.40.50.720">
    <property type="entry name" value="NAD(P)-binding Rossmann-like Domain"/>
    <property type="match status" value="2"/>
</dbReference>
<evidence type="ECO:0000259" key="4">
    <source>
        <dbReference type="Pfam" id="PF02826"/>
    </source>
</evidence>
<dbReference type="PROSITE" id="PS00671">
    <property type="entry name" value="D_2_HYDROXYACID_DH_3"/>
    <property type="match status" value="1"/>
</dbReference>
<dbReference type="PATRIC" id="fig|1385369.3.peg.2952"/>
<dbReference type="Proteomes" id="UP000019486">
    <property type="component" value="Unassembled WGS sequence"/>
</dbReference>
<dbReference type="InterPro" id="IPR043322">
    <property type="entry name" value="CtBP"/>
</dbReference>
<dbReference type="GO" id="GO:0001221">
    <property type="term" value="F:transcription coregulator binding"/>
    <property type="evidence" value="ECO:0007669"/>
    <property type="project" value="TreeGrafter"/>
</dbReference>
<dbReference type="GO" id="GO:0016616">
    <property type="term" value="F:oxidoreductase activity, acting on the CH-OH group of donors, NAD or NADP as acceptor"/>
    <property type="evidence" value="ECO:0007669"/>
    <property type="project" value="InterPro"/>
</dbReference>
<feature type="domain" description="D-isomer specific 2-hydroxyacid dehydrogenase catalytic" evidence="3">
    <location>
        <begin position="14"/>
        <end position="329"/>
    </location>
</feature>
<dbReference type="OrthoDB" id="9793626at2"/>
<evidence type="ECO:0000256" key="1">
    <source>
        <dbReference type="ARBA" id="ARBA00023002"/>
    </source>
</evidence>
<comment type="caution">
    <text evidence="5">The sequence shown here is derived from an EMBL/GenBank/DDBJ whole genome shotgun (WGS) entry which is preliminary data.</text>
</comment>
<evidence type="ECO:0000313" key="5">
    <source>
        <dbReference type="EMBL" id="EWY40061.1"/>
    </source>
</evidence>
<protein>
    <submittedName>
        <fullName evidence="5">Phosphoglycerate dehydrogenase</fullName>
    </submittedName>
</protein>
<keyword evidence="1 2" id="KW-0560">Oxidoreductase</keyword>
<dbReference type="InterPro" id="IPR036291">
    <property type="entry name" value="NAD(P)-bd_dom_sf"/>
</dbReference>
<dbReference type="InterPro" id="IPR051638">
    <property type="entry name" value="CTBP_dehydrogenase"/>
</dbReference>
<dbReference type="Pfam" id="PF02826">
    <property type="entry name" value="2-Hacid_dh_C"/>
    <property type="match status" value="1"/>
</dbReference>
<dbReference type="InterPro" id="IPR006139">
    <property type="entry name" value="D-isomer_2_OHA_DH_cat_dom"/>
</dbReference>
<name>W9H5K4_9PROT</name>
<dbReference type="PANTHER" id="PTHR46029">
    <property type="entry name" value="C-TERMINAL-BINDING PROTEIN"/>
    <property type="match status" value="1"/>
</dbReference>
<feature type="domain" description="D-isomer specific 2-hydroxyacid dehydrogenase NAD-binding" evidence="4">
    <location>
        <begin position="109"/>
        <end position="298"/>
    </location>
</feature>
<dbReference type="GO" id="GO:0051287">
    <property type="term" value="F:NAD binding"/>
    <property type="evidence" value="ECO:0007669"/>
    <property type="project" value="InterPro"/>
</dbReference>
<dbReference type="GO" id="GO:0140297">
    <property type="term" value="F:DNA-binding transcription factor binding"/>
    <property type="evidence" value="ECO:0007669"/>
    <property type="project" value="TreeGrafter"/>
</dbReference>
<organism evidence="5 6">
    <name type="scientific">Skermanella stibiiresistens SB22</name>
    <dbReference type="NCBI Taxonomy" id="1385369"/>
    <lineage>
        <taxon>Bacteria</taxon>
        <taxon>Pseudomonadati</taxon>
        <taxon>Pseudomonadota</taxon>
        <taxon>Alphaproteobacteria</taxon>
        <taxon>Rhodospirillales</taxon>
        <taxon>Azospirillaceae</taxon>
        <taxon>Skermanella</taxon>
    </lineage>
</organism>
<dbReference type="PANTHER" id="PTHR46029:SF7">
    <property type="entry name" value="C-TERMINAL-BINDING PROTEIN"/>
    <property type="match status" value="1"/>
</dbReference>
<dbReference type="STRING" id="1385369.N825_03545"/>